<proteinExistence type="predicted"/>
<dbReference type="AlphaFoldDB" id="A0A979GTT1"/>
<dbReference type="EMBL" id="CP001699">
    <property type="protein sequence ID" value="ACU60304.1"/>
    <property type="molecule type" value="Genomic_DNA"/>
</dbReference>
<evidence type="ECO:0000313" key="1">
    <source>
        <dbReference type="EMBL" id="ACU60304.1"/>
    </source>
</evidence>
<dbReference type="OrthoDB" id="117988at2"/>
<accession>A0A979GTT1</accession>
<sequence length="141" mass="16576">MTITHLHLLMEKFETCTLPKEEWTHANHFVMALWYCTRLPIPQAIEKIRGGIKKYNESIGGKNTADAGYHETITLFYTRTIADYLLTAHIHTLTDETLHTFLQQAFLKKDYILRFYSRDLLMSKDARLYWKAPDKATMYSV</sequence>
<reference evidence="1 2" key="2">
    <citation type="journal article" date="2010" name="Stand. Genomic Sci.">
        <title>Complete genome sequence of Chitinophaga pinensis type strain (UQM 2034).</title>
        <authorList>
            <person name="Glavina Del Rio T."/>
            <person name="Abt B."/>
            <person name="Spring S."/>
            <person name="Lapidus A."/>
            <person name="Nolan M."/>
            <person name="Tice H."/>
            <person name="Copeland A."/>
            <person name="Cheng J.F."/>
            <person name="Chen F."/>
            <person name="Bruce D."/>
            <person name="Goodwin L."/>
            <person name="Pitluck S."/>
            <person name="Ivanova N."/>
            <person name="Mavromatis K."/>
            <person name="Mikhailova N."/>
            <person name="Pati A."/>
            <person name="Chen A."/>
            <person name="Palaniappan K."/>
            <person name="Land M."/>
            <person name="Hauser L."/>
            <person name="Chang Y.J."/>
            <person name="Jeffries C.D."/>
            <person name="Chain P."/>
            <person name="Saunders E."/>
            <person name="Detter J.C."/>
            <person name="Brettin T."/>
            <person name="Rohde M."/>
            <person name="Goker M."/>
            <person name="Bristow J."/>
            <person name="Eisen J.A."/>
            <person name="Markowitz V."/>
            <person name="Hugenholtz P."/>
            <person name="Kyrpides N.C."/>
            <person name="Klenk H.P."/>
            <person name="Lucas S."/>
        </authorList>
    </citation>
    <scope>NUCLEOTIDE SEQUENCE [LARGE SCALE GENOMIC DNA]</scope>
    <source>
        <strain evidence="2">ATCC 43595 / DSM 2588 / LMG 13176 / NBRC 15968 / NCIMB 11800 / UQM 2034</strain>
    </source>
</reference>
<dbReference type="RefSeq" id="WP_012790480.1">
    <property type="nucleotide sequence ID" value="NC_013132.1"/>
</dbReference>
<gene>
    <name evidence="1" type="ordered locus">Cpin_2825</name>
</gene>
<organism evidence="1 2">
    <name type="scientific">Chitinophaga pinensis (strain ATCC 43595 / DSM 2588 / LMG 13176 / NBRC 15968 / NCIMB 11800 / UQM 2034)</name>
    <dbReference type="NCBI Taxonomy" id="485918"/>
    <lineage>
        <taxon>Bacteria</taxon>
        <taxon>Pseudomonadati</taxon>
        <taxon>Bacteroidota</taxon>
        <taxon>Chitinophagia</taxon>
        <taxon>Chitinophagales</taxon>
        <taxon>Chitinophagaceae</taxon>
        <taxon>Chitinophaga</taxon>
    </lineage>
</organism>
<dbReference type="KEGG" id="cpi:Cpin_2825"/>
<reference evidence="2" key="1">
    <citation type="submission" date="2009-08" db="EMBL/GenBank/DDBJ databases">
        <title>The complete genome of Chitinophaga pinensis DSM 2588.</title>
        <authorList>
            <consortium name="US DOE Joint Genome Institute (JGI-PGF)"/>
            <person name="Lucas S."/>
            <person name="Copeland A."/>
            <person name="Lapidus A."/>
            <person name="Glavina del Rio T."/>
            <person name="Dalin E."/>
            <person name="Tice H."/>
            <person name="Bruce D."/>
            <person name="Goodwin L."/>
            <person name="Pitluck S."/>
            <person name="Kyrpides N."/>
            <person name="Mavromatis K."/>
            <person name="Ivanova N."/>
            <person name="Mikhailova N."/>
            <person name="Sims D."/>
            <person name="Meinche L."/>
            <person name="Brettin T."/>
            <person name="Detter J.C."/>
            <person name="Han C."/>
            <person name="Larimer F."/>
            <person name="Land M."/>
            <person name="Hauser L."/>
            <person name="Markowitz V."/>
            <person name="Cheng J.-F."/>
            <person name="Hugenholtz P."/>
            <person name="Woyke T."/>
            <person name="Wu D."/>
            <person name="Spring S."/>
            <person name="Klenk H.-P."/>
            <person name="Eisen J.A."/>
        </authorList>
    </citation>
    <scope>NUCLEOTIDE SEQUENCE [LARGE SCALE GENOMIC DNA]</scope>
    <source>
        <strain evidence="2">ATCC 43595 / DSM 2588 / LMG 13176 / NBRC 15968 / NCIMB 11800 / UQM 2034</strain>
    </source>
</reference>
<dbReference type="Proteomes" id="UP000002215">
    <property type="component" value="Chromosome"/>
</dbReference>
<name>A0A979GTT1_CHIPD</name>
<protein>
    <submittedName>
        <fullName evidence="1">Uncharacterized protein</fullName>
    </submittedName>
</protein>
<evidence type="ECO:0000313" key="2">
    <source>
        <dbReference type="Proteomes" id="UP000002215"/>
    </source>
</evidence>